<dbReference type="InterPro" id="IPR039856">
    <property type="entry name" value="EMC2-like"/>
</dbReference>
<sequence length="65" mass="7818">MAKVTERYDVTWEEMRDKMRKWREENSRNSEQIMEVGEELINDYASKLGDDSEFSIMCQPSMSYL</sequence>
<protein>
    <recommendedName>
        <fullName evidence="2">ER membrane protein complex subunit 2</fullName>
    </recommendedName>
</protein>
<accession>A0AAW0IZX2</accession>
<keyword evidence="4" id="KW-1185">Reference proteome</keyword>
<reference evidence="3 4" key="1">
    <citation type="journal article" date="2023" name="bioRxiv">
        <title>Conserved and derived expression patterns and positive selection on dental genes reveal complex evolutionary context of ever-growing rodent molars.</title>
        <authorList>
            <person name="Calamari Z.T."/>
            <person name="Song A."/>
            <person name="Cohen E."/>
            <person name="Akter M."/>
            <person name="Roy R.D."/>
            <person name="Hallikas O."/>
            <person name="Christensen M.M."/>
            <person name="Li P."/>
            <person name="Marangoni P."/>
            <person name="Jernvall J."/>
            <person name="Klein O.D."/>
        </authorList>
    </citation>
    <scope>NUCLEOTIDE SEQUENCE [LARGE SCALE GENOMIC DNA]</scope>
    <source>
        <strain evidence="3">V071</strain>
    </source>
</reference>
<keyword evidence="1" id="KW-0802">TPR repeat</keyword>
<comment type="caution">
    <text evidence="3">The sequence shown here is derived from an EMBL/GenBank/DDBJ whole genome shotgun (WGS) entry which is preliminary data.</text>
</comment>
<keyword evidence="2" id="KW-0472">Membrane</keyword>
<comment type="subunit">
    <text evidence="2">Component of the ER membrane protein complex (EMC).</text>
</comment>
<evidence type="ECO:0000313" key="3">
    <source>
        <dbReference type="EMBL" id="KAK7820175.1"/>
    </source>
</evidence>
<comment type="similarity">
    <text evidence="2">Belongs to the EMC2 family.</text>
</comment>
<dbReference type="Proteomes" id="UP001488838">
    <property type="component" value="Unassembled WGS sequence"/>
</dbReference>
<name>A0AAW0IZX2_MYOGA</name>
<dbReference type="GO" id="GO:0072546">
    <property type="term" value="C:EMC complex"/>
    <property type="evidence" value="ECO:0007669"/>
    <property type="project" value="UniProtKB-UniRule"/>
</dbReference>
<keyword evidence="2" id="KW-0256">Endoplasmic reticulum</keyword>
<gene>
    <name evidence="3" type="ORF">U0070_003586</name>
</gene>
<evidence type="ECO:0000256" key="1">
    <source>
        <dbReference type="ARBA" id="ARBA00022803"/>
    </source>
</evidence>
<dbReference type="EMBL" id="JBBHLL010000074">
    <property type="protein sequence ID" value="KAK7820175.1"/>
    <property type="molecule type" value="Genomic_DNA"/>
</dbReference>
<dbReference type="PANTHER" id="PTHR12760">
    <property type="entry name" value="TETRATRICOPEPTIDE REPEAT PROTEIN"/>
    <property type="match status" value="1"/>
</dbReference>
<evidence type="ECO:0000313" key="4">
    <source>
        <dbReference type="Proteomes" id="UP001488838"/>
    </source>
</evidence>
<organism evidence="3 4">
    <name type="scientific">Myodes glareolus</name>
    <name type="common">Bank vole</name>
    <name type="synonym">Clethrionomys glareolus</name>
    <dbReference type="NCBI Taxonomy" id="447135"/>
    <lineage>
        <taxon>Eukaryota</taxon>
        <taxon>Metazoa</taxon>
        <taxon>Chordata</taxon>
        <taxon>Craniata</taxon>
        <taxon>Vertebrata</taxon>
        <taxon>Euteleostomi</taxon>
        <taxon>Mammalia</taxon>
        <taxon>Eutheria</taxon>
        <taxon>Euarchontoglires</taxon>
        <taxon>Glires</taxon>
        <taxon>Rodentia</taxon>
        <taxon>Myomorpha</taxon>
        <taxon>Muroidea</taxon>
        <taxon>Cricetidae</taxon>
        <taxon>Arvicolinae</taxon>
        <taxon>Myodes</taxon>
    </lineage>
</organism>
<comment type="subcellular location">
    <subcellularLocation>
        <location evidence="2">Endoplasmic reticulum membrane</location>
        <topology evidence="2">Peripheral membrane protein</topology>
        <orientation evidence="2">Cytoplasmic side</orientation>
    </subcellularLocation>
</comment>
<proteinExistence type="inferred from homology"/>
<dbReference type="AlphaFoldDB" id="A0AAW0IZX2"/>
<evidence type="ECO:0000256" key="2">
    <source>
        <dbReference type="RuleBase" id="RU367091"/>
    </source>
</evidence>
<comment type="function">
    <text evidence="2">Part of the endoplasmic reticulum membrane protein complex (EMC) that enables the energy-independent insertion into endoplasmic reticulum membranes of newly synthesized membrane proteins.</text>
</comment>